<dbReference type="RefSeq" id="WP_006979503.1">
    <property type="nucleotide sequence ID" value="NZ_ABVL01000005.1"/>
</dbReference>
<keyword evidence="14" id="KW-1185">Reference proteome</keyword>
<evidence type="ECO:0000256" key="10">
    <source>
        <dbReference type="ARBA" id="ARBA00048721"/>
    </source>
</evidence>
<keyword evidence="4 11" id="KW-0662">Pyridine nucleotide biosynthesis</keyword>
<dbReference type="GO" id="GO:0004515">
    <property type="term" value="F:nicotinate-nucleotide adenylyltransferase activity"/>
    <property type="evidence" value="ECO:0007669"/>
    <property type="project" value="UniProtKB-UniRule"/>
</dbReference>
<dbReference type="PANTHER" id="PTHR39321">
    <property type="entry name" value="NICOTINATE-NUCLEOTIDE ADENYLYLTRANSFERASE-RELATED"/>
    <property type="match status" value="1"/>
</dbReference>
<evidence type="ECO:0000313" key="13">
    <source>
        <dbReference type="EMBL" id="EDY20254.1"/>
    </source>
</evidence>
<dbReference type="InterPro" id="IPR014729">
    <property type="entry name" value="Rossmann-like_a/b/a_fold"/>
</dbReference>
<dbReference type="GO" id="GO:0016787">
    <property type="term" value="F:hydrolase activity"/>
    <property type="evidence" value="ECO:0007669"/>
    <property type="project" value="UniProtKB-KW"/>
</dbReference>
<organism evidence="13 14">
    <name type="scientific">Chthoniobacter flavus Ellin428</name>
    <dbReference type="NCBI Taxonomy" id="497964"/>
    <lineage>
        <taxon>Bacteria</taxon>
        <taxon>Pseudomonadati</taxon>
        <taxon>Verrucomicrobiota</taxon>
        <taxon>Spartobacteria</taxon>
        <taxon>Chthoniobacterales</taxon>
        <taxon>Chthoniobacteraceae</taxon>
        <taxon>Chthoniobacter</taxon>
    </lineage>
</organism>
<accession>B4CZU0</accession>
<name>B4CZU0_9BACT</name>
<evidence type="ECO:0000256" key="1">
    <source>
        <dbReference type="ARBA" id="ARBA00002324"/>
    </source>
</evidence>
<evidence type="ECO:0000256" key="2">
    <source>
        <dbReference type="ARBA" id="ARBA00005019"/>
    </source>
</evidence>
<dbReference type="NCBIfam" id="TIGR00482">
    <property type="entry name" value="nicotinate (nicotinamide) nucleotide adenylyltransferase"/>
    <property type="match status" value="1"/>
</dbReference>
<dbReference type="HAMAP" id="MF_00244">
    <property type="entry name" value="NaMN_adenylyltr"/>
    <property type="match status" value="1"/>
</dbReference>
<feature type="domain" description="Cytidyltransferase-like" evidence="12">
    <location>
        <begin position="5"/>
        <end position="160"/>
    </location>
</feature>
<dbReference type="InParanoid" id="B4CZU0"/>
<comment type="caution">
    <text evidence="13">The sequence shown here is derived from an EMBL/GenBank/DDBJ whole genome shotgun (WGS) entry which is preliminary data.</text>
</comment>
<evidence type="ECO:0000256" key="3">
    <source>
        <dbReference type="ARBA" id="ARBA00009014"/>
    </source>
</evidence>
<keyword evidence="9 11" id="KW-0520">NAD</keyword>
<dbReference type="SUPFAM" id="SSF52374">
    <property type="entry name" value="Nucleotidylyl transferase"/>
    <property type="match status" value="1"/>
</dbReference>
<comment type="similarity">
    <text evidence="3 11">Belongs to the NadD family.</text>
</comment>
<dbReference type="FunCoup" id="B4CZU0">
    <property type="interactions" value="304"/>
</dbReference>
<evidence type="ECO:0000256" key="9">
    <source>
        <dbReference type="ARBA" id="ARBA00023027"/>
    </source>
</evidence>
<evidence type="ECO:0000256" key="4">
    <source>
        <dbReference type="ARBA" id="ARBA00022642"/>
    </source>
</evidence>
<dbReference type="EC" id="2.7.7.18" evidence="11"/>
<sequence length="195" mass="21850">MRLALYGGTFDPVHHGHLVLARDALEQLQLDRLIFIPANLSPHKLATQPVPAALRRDMLAAAIAEEPGFALDDSELSYAGPSYSINTVERVRAAHPDAELFYLIGADNIRELHTWRRIEDLRRLVEFVVFGRGDPAGQATDGFRTLPRRIDISATEIRRRVASGQSIRYLVPEPVRSIITAHHLYQDPATSTLNR</sequence>
<comment type="function">
    <text evidence="1 11">Catalyzes the reversible adenylation of nicotinate mononucleotide (NaMN) to nicotinic acid adenine dinucleotide (NaAD).</text>
</comment>
<dbReference type="InterPro" id="IPR005248">
    <property type="entry name" value="NadD/NMNAT"/>
</dbReference>
<evidence type="ECO:0000259" key="12">
    <source>
        <dbReference type="Pfam" id="PF01467"/>
    </source>
</evidence>
<keyword evidence="13" id="KW-0378">Hydrolase</keyword>
<reference evidence="13 14" key="1">
    <citation type="journal article" date="2011" name="J. Bacteriol.">
        <title>Genome sequence of Chthoniobacter flavus Ellin428, an aerobic heterotrophic soil bacterium.</title>
        <authorList>
            <person name="Kant R."/>
            <person name="van Passel M.W."/>
            <person name="Palva A."/>
            <person name="Lucas S."/>
            <person name="Lapidus A."/>
            <person name="Glavina Del Rio T."/>
            <person name="Dalin E."/>
            <person name="Tice H."/>
            <person name="Bruce D."/>
            <person name="Goodwin L."/>
            <person name="Pitluck S."/>
            <person name="Larimer F.W."/>
            <person name="Land M.L."/>
            <person name="Hauser L."/>
            <person name="Sangwan P."/>
            <person name="de Vos W.M."/>
            <person name="Janssen P.H."/>
            <person name="Smidt H."/>
        </authorList>
    </citation>
    <scope>NUCLEOTIDE SEQUENCE [LARGE SCALE GENOMIC DNA]</scope>
    <source>
        <strain evidence="13 14">Ellin428</strain>
    </source>
</reference>
<comment type="catalytic activity">
    <reaction evidence="10 11">
        <text>nicotinate beta-D-ribonucleotide + ATP + H(+) = deamido-NAD(+) + diphosphate</text>
        <dbReference type="Rhea" id="RHEA:22860"/>
        <dbReference type="ChEBI" id="CHEBI:15378"/>
        <dbReference type="ChEBI" id="CHEBI:30616"/>
        <dbReference type="ChEBI" id="CHEBI:33019"/>
        <dbReference type="ChEBI" id="CHEBI:57502"/>
        <dbReference type="ChEBI" id="CHEBI:58437"/>
        <dbReference type="EC" id="2.7.7.18"/>
    </reaction>
</comment>
<dbReference type="AlphaFoldDB" id="B4CZU0"/>
<comment type="pathway">
    <text evidence="2 11">Cofactor biosynthesis; NAD(+) biosynthesis; deamido-NAD(+) from nicotinate D-ribonucleotide: step 1/1.</text>
</comment>
<dbReference type="eggNOG" id="COG1057">
    <property type="taxonomic scope" value="Bacteria"/>
</dbReference>
<dbReference type="EMBL" id="ABVL01000005">
    <property type="protein sequence ID" value="EDY20254.1"/>
    <property type="molecule type" value="Genomic_DNA"/>
</dbReference>
<dbReference type="Pfam" id="PF01467">
    <property type="entry name" value="CTP_transf_like"/>
    <property type="match status" value="1"/>
</dbReference>
<keyword evidence="8 11" id="KW-0067">ATP-binding</keyword>
<dbReference type="UniPathway" id="UPA00253">
    <property type="reaction ID" value="UER00332"/>
</dbReference>
<dbReference type="NCBIfam" id="TIGR00125">
    <property type="entry name" value="cyt_tran_rel"/>
    <property type="match status" value="1"/>
</dbReference>
<dbReference type="NCBIfam" id="NF000840">
    <property type="entry name" value="PRK00071.1-3"/>
    <property type="match status" value="1"/>
</dbReference>
<dbReference type="InterPro" id="IPR004821">
    <property type="entry name" value="Cyt_trans-like"/>
</dbReference>
<evidence type="ECO:0000256" key="6">
    <source>
        <dbReference type="ARBA" id="ARBA00022695"/>
    </source>
</evidence>
<dbReference type="CDD" id="cd02165">
    <property type="entry name" value="NMNAT"/>
    <property type="match status" value="1"/>
</dbReference>
<keyword evidence="5 11" id="KW-0808">Transferase</keyword>
<evidence type="ECO:0000313" key="14">
    <source>
        <dbReference type="Proteomes" id="UP000005824"/>
    </source>
</evidence>
<proteinExistence type="inferred from homology"/>
<evidence type="ECO:0000256" key="7">
    <source>
        <dbReference type="ARBA" id="ARBA00022741"/>
    </source>
</evidence>
<evidence type="ECO:0000256" key="8">
    <source>
        <dbReference type="ARBA" id="ARBA00022840"/>
    </source>
</evidence>
<evidence type="ECO:0000256" key="5">
    <source>
        <dbReference type="ARBA" id="ARBA00022679"/>
    </source>
</evidence>
<keyword evidence="6 11" id="KW-0548">Nucleotidyltransferase</keyword>
<dbReference type="PANTHER" id="PTHR39321:SF3">
    <property type="entry name" value="PHOSPHOPANTETHEINE ADENYLYLTRANSFERASE"/>
    <property type="match status" value="1"/>
</dbReference>
<dbReference type="GO" id="GO:0005524">
    <property type="term" value="F:ATP binding"/>
    <property type="evidence" value="ECO:0007669"/>
    <property type="project" value="UniProtKB-KW"/>
</dbReference>
<gene>
    <name evidence="11" type="primary">nadD</name>
    <name evidence="13" type="ORF">CfE428DRAFT_2178</name>
</gene>
<dbReference type="Gene3D" id="3.40.50.620">
    <property type="entry name" value="HUPs"/>
    <property type="match status" value="1"/>
</dbReference>
<dbReference type="GO" id="GO:0009435">
    <property type="term" value="P:NAD+ biosynthetic process"/>
    <property type="evidence" value="ECO:0007669"/>
    <property type="project" value="UniProtKB-UniRule"/>
</dbReference>
<evidence type="ECO:0000256" key="11">
    <source>
        <dbReference type="HAMAP-Rule" id="MF_00244"/>
    </source>
</evidence>
<protein>
    <recommendedName>
        <fullName evidence="11">Probable nicotinate-nucleotide adenylyltransferase</fullName>
        <ecNumber evidence="11">2.7.7.18</ecNumber>
    </recommendedName>
    <alternativeName>
        <fullName evidence="11">Deamido-NAD(+) diphosphorylase</fullName>
    </alternativeName>
    <alternativeName>
        <fullName evidence="11">Deamido-NAD(+) pyrophosphorylase</fullName>
    </alternativeName>
    <alternativeName>
        <fullName evidence="11">Nicotinate mononucleotide adenylyltransferase</fullName>
        <shortName evidence="11">NaMN adenylyltransferase</shortName>
    </alternativeName>
</protein>
<dbReference type="Proteomes" id="UP000005824">
    <property type="component" value="Unassembled WGS sequence"/>
</dbReference>
<keyword evidence="7 11" id="KW-0547">Nucleotide-binding</keyword>
<dbReference type="STRING" id="497964.CfE428DRAFT_2178"/>